<evidence type="ECO:0000256" key="6">
    <source>
        <dbReference type="ARBA" id="ARBA00022822"/>
    </source>
</evidence>
<organism evidence="10 11">
    <name type="scientific">Filimonas zeae</name>
    <dbReference type="NCBI Taxonomy" id="1737353"/>
    <lineage>
        <taxon>Bacteria</taxon>
        <taxon>Pseudomonadati</taxon>
        <taxon>Bacteroidota</taxon>
        <taxon>Chitinophagia</taxon>
        <taxon>Chitinophagales</taxon>
        <taxon>Chitinophagaceae</taxon>
        <taxon>Filimonas</taxon>
    </lineage>
</organism>
<dbReference type="GO" id="GO:0000162">
    <property type="term" value="P:L-tryptophan biosynthetic process"/>
    <property type="evidence" value="ECO:0007669"/>
    <property type="project" value="UniProtKB-KW"/>
</dbReference>
<name>A0A917IZJ9_9BACT</name>
<dbReference type="Pfam" id="PF00218">
    <property type="entry name" value="IGPS"/>
    <property type="match status" value="1"/>
</dbReference>
<keyword evidence="11" id="KW-1185">Reference proteome</keyword>
<dbReference type="FunFam" id="3.20.20.70:FF:000024">
    <property type="entry name" value="Indole-3-glycerol phosphate synthase"/>
    <property type="match status" value="1"/>
</dbReference>
<dbReference type="EC" id="4.1.1.48" evidence="3"/>
<dbReference type="InterPro" id="IPR001468">
    <property type="entry name" value="Indole-3-GlycerolPSynthase_CS"/>
</dbReference>
<proteinExistence type="predicted"/>
<evidence type="ECO:0000256" key="5">
    <source>
        <dbReference type="ARBA" id="ARBA00022793"/>
    </source>
</evidence>
<evidence type="ECO:0000259" key="9">
    <source>
        <dbReference type="Pfam" id="PF00218"/>
    </source>
</evidence>
<comment type="pathway">
    <text evidence="2">Amino-acid biosynthesis; L-tryptophan biosynthesis; L-tryptophan from chorismate: step 4/5.</text>
</comment>
<evidence type="ECO:0000256" key="3">
    <source>
        <dbReference type="ARBA" id="ARBA00012362"/>
    </source>
</evidence>
<accession>A0A917IZJ9</accession>
<keyword evidence="6" id="KW-0822">Tryptophan biosynthesis</keyword>
<dbReference type="InterPro" id="IPR011060">
    <property type="entry name" value="RibuloseP-bd_barrel"/>
</dbReference>
<evidence type="ECO:0000256" key="1">
    <source>
        <dbReference type="ARBA" id="ARBA00001633"/>
    </source>
</evidence>
<evidence type="ECO:0000313" key="10">
    <source>
        <dbReference type="EMBL" id="GGH68018.1"/>
    </source>
</evidence>
<gene>
    <name evidence="10" type="primary">trpC</name>
    <name evidence="10" type="ORF">GCM10011379_23880</name>
</gene>
<dbReference type="RefSeq" id="WP_188952357.1">
    <property type="nucleotide sequence ID" value="NZ_BMIB01000002.1"/>
</dbReference>
<evidence type="ECO:0000256" key="4">
    <source>
        <dbReference type="ARBA" id="ARBA00022605"/>
    </source>
</evidence>
<evidence type="ECO:0000313" key="11">
    <source>
        <dbReference type="Proteomes" id="UP000627292"/>
    </source>
</evidence>
<reference evidence="10" key="1">
    <citation type="journal article" date="2014" name="Int. J. Syst. Evol. Microbiol.">
        <title>Complete genome sequence of Corynebacterium casei LMG S-19264T (=DSM 44701T), isolated from a smear-ripened cheese.</title>
        <authorList>
            <consortium name="US DOE Joint Genome Institute (JGI-PGF)"/>
            <person name="Walter F."/>
            <person name="Albersmeier A."/>
            <person name="Kalinowski J."/>
            <person name="Ruckert C."/>
        </authorList>
    </citation>
    <scope>NUCLEOTIDE SEQUENCE</scope>
    <source>
        <strain evidence="10">CGMCC 1.15290</strain>
    </source>
</reference>
<keyword evidence="7" id="KW-0057">Aromatic amino acid biosynthesis</keyword>
<dbReference type="CDD" id="cd00331">
    <property type="entry name" value="IGPS"/>
    <property type="match status" value="1"/>
</dbReference>
<dbReference type="AlphaFoldDB" id="A0A917IZJ9"/>
<feature type="domain" description="Indole-3-glycerol phosphate synthase" evidence="9">
    <location>
        <begin position="4"/>
        <end position="245"/>
    </location>
</feature>
<evidence type="ECO:0000256" key="8">
    <source>
        <dbReference type="ARBA" id="ARBA00023239"/>
    </source>
</evidence>
<comment type="catalytic activity">
    <reaction evidence="1">
        <text>1-(2-carboxyphenylamino)-1-deoxy-D-ribulose 5-phosphate + H(+) = (1S,2R)-1-C-(indol-3-yl)glycerol 3-phosphate + CO2 + H2O</text>
        <dbReference type="Rhea" id="RHEA:23476"/>
        <dbReference type="ChEBI" id="CHEBI:15377"/>
        <dbReference type="ChEBI" id="CHEBI:15378"/>
        <dbReference type="ChEBI" id="CHEBI:16526"/>
        <dbReference type="ChEBI" id="CHEBI:58613"/>
        <dbReference type="ChEBI" id="CHEBI:58866"/>
        <dbReference type="EC" id="4.1.1.48"/>
    </reaction>
</comment>
<dbReference type="SUPFAM" id="SSF51366">
    <property type="entry name" value="Ribulose-phoshate binding barrel"/>
    <property type="match status" value="1"/>
</dbReference>
<dbReference type="EMBL" id="BMIB01000002">
    <property type="protein sequence ID" value="GGH68018.1"/>
    <property type="molecule type" value="Genomic_DNA"/>
</dbReference>
<dbReference type="NCBIfam" id="NF001377">
    <property type="entry name" value="PRK00278.2-4"/>
    <property type="match status" value="1"/>
</dbReference>
<evidence type="ECO:0000256" key="2">
    <source>
        <dbReference type="ARBA" id="ARBA00004696"/>
    </source>
</evidence>
<dbReference type="Proteomes" id="UP000627292">
    <property type="component" value="Unassembled WGS sequence"/>
</dbReference>
<keyword evidence="8" id="KW-0456">Lyase</keyword>
<dbReference type="GO" id="GO:0004640">
    <property type="term" value="F:phosphoribosylanthranilate isomerase activity"/>
    <property type="evidence" value="ECO:0007669"/>
    <property type="project" value="TreeGrafter"/>
</dbReference>
<sequence>MNILDTIVAKKKEEVAARKALVSSAELEKQALFTRPTLSLVQSLVHPERTGIIAEFKRKSPSKGIINGQADVVDVTKAYTQYGASGLSVLTDESFFGGTSDDLLKARVNEIPVLRKDFIIDEYQITEARAIGADVILLIAACLTPQEVQKLAAFAKSLQLEVLLEIHDETELGHICDETDLVGVNNRNLKTFEVDINTSLRLISHMPASKPGVAESGISSPEAIKTLKEAGFKGFLIGENFMKQPLPSVAFADFVKQL</sequence>
<dbReference type="PROSITE" id="PS00614">
    <property type="entry name" value="IGPS"/>
    <property type="match status" value="1"/>
</dbReference>
<keyword evidence="5" id="KW-0210">Decarboxylase</keyword>
<dbReference type="PANTHER" id="PTHR22854">
    <property type="entry name" value="TRYPTOPHAN BIOSYNTHESIS PROTEIN"/>
    <property type="match status" value="1"/>
</dbReference>
<comment type="caution">
    <text evidence="10">The sequence shown here is derived from an EMBL/GenBank/DDBJ whole genome shotgun (WGS) entry which is preliminary data.</text>
</comment>
<evidence type="ECO:0000256" key="7">
    <source>
        <dbReference type="ARBA" id="ARBA00023141"/>
    </source>
</evidence>
<dbReference type="PANTHER" id="PTHR22854:SF2">
    <property type="entry name" value="INDOLE-3-GLYCEROL-PHOSPHATE SYNTHASE"/>
    <property type="match status" value="1"/>
</dbReference>
<reference evidence="10" key="2">
    <citation type="submission" date="2020-09" db="EMBL/GenBank/DDBJ databases">
        <authorList>
            <person name="Sun Q."/>
            <person name="Zhou Y."/>
        </authorList>
    </citation>
    <scope>NUCLEOTIDE SEQUENCE</scope>
    <source>
        <strain evidence="10">CGMCC 1.15290</strain>
    </source>
</reference>
<dbReference type="Gene3D" id="3.20.20.70">
    <property type="entry name" value="Aldolase class I"/>
    <property type="match status" value="1"/>
</dbReference>
<dbReference type="InterPro" id="IPR045186">
    <property type="entry name" value="Indole-3-glycerol_P_synth"/>
</dbReference>
<dbReference type="InterPro" id="IPR013785">
    <property type="entry name" value="Aldolase_TIM"/>
</dbReference>
<protein>
    <recommendedName>
        <fullName evidence="3">indole-3-glycerol-phosphate synthase</fullName>
        <ecNumber evidence="3">4.1.1.48</ecNumber>
    </recommendedName>
</protein>
<keyword evidence="4" id="KW-0028">Amino-acid biosynthesis</keyword>
<dbReference type="InterPro" id="IPR013798">
    <property type="entry name" value="Indole-3-glycerol_P_synth_dom"/>
</dbReference>
<dbReference type="GO" id="GO:0004425">
    <property type="term" value="F:indole-3-glycerol-phosphate synthase activity"/>
    <property type="evidence" value="ECO:0007669"/>
    <property type="project" value="UniProtKB-EC"/>
</dbReference>